<feature type="chain" id="PRO_5013621463" description="DUF5666 domain-containing protein" evidence="1">
    <location>
        <begin position="23"/>
        <end position="130"/>
    </location>
</feature>
<feature type="signal peptide" evidence="1">
    <location>
        <begin position="1"/>
        <end position="22"/>
    </location>
</feature>
<name>A0A2H0U793_9BACT</name>
<evidence type="ECO:0000256" key="1">
    <source>
        <dbReference type="SAM" id="SignalP"/>
    </source>
</evidence>
<proteinExistence type="predicted"/>
<keyword evidence="1" id="KW-0732">Signal</keyword>
<evidence type="ECO:0000313" key="2">
    <source>
        <dbReference type="EMBL" id="PIR82287.1"/>
    </source>
</evidence>
<gene>
    <name evidence="2" type="ORF">COU20_03185</name>
</gene>
<comment type="caution">
    <text evidence="2">The sequence shown here is derived from an EMBL/GenBank/DDBJ whole genome shotgun (WGS) entry which is preliminary data.</text>
</comment>
<evidence type="ECO:0000313" key="3">
    <source>
        <dbReference type="Proteomes" id="UP000231379"/>
    </source>
</evidence>
<organism evidence="2 3">
    <name type="scientific">Candidatus Kaiserbacteria bacterium CG10_big_fil_rev_8_21_14_0_10_59_10</name>
    <dbReference type="NCBI Taxonomy" id="1974612"/>
    <lineage>
        <taxon>Bacteria</taxon>
        <taxon>Candidatus Kaiseribacteriota</taxon>
    </lineage>
</organism>
<protein>
    <recommendedName>
        <fullName evidence="4">DUF5666 domain-containing protein</fullName>
    </recommendedName>
</protein>
<reference evidence="3" key="1">
    <citation type="submission" date="2017-09" db="EMBL/GenBank/DDBJ databases">
        <title>Depth-based differentiation of microbial function through sediment-hosted aquifers and enrichment of novel symbionts in the deep terrestrial subsurface.</title>
        <authorList>
            <person name="Probst A.J."/>
            <person name="Ladd B."/>
            <person name="Jarett J.K."/>
            <person name="Geller-Mcgrath D.E."/>
            <person name="Sieber C.M.K."/>
            <person name="Emerson J.B."/>
            <person name="Anantharaman K."/>
            <person name="Thomas B.C."/>
            <person name="Malmstrom R."/>
            <person name="Stieglmeier M."/>
            <person name="Klingl A."/>
            <person name="Woyke T."/>
            <person name="Ryan C.M."/>
            <person name="Banfield J.F."/>
        </authorList>
    </citation>
    <scope>NUCLEOTIDE SEQUENCE [LARGE SCALE GENOMIC DNA]</scope>
</reference>
<dbReference type="Proteomes" id="UP000231379">
    <property type="component" value="Unassembled WGS sequence"/>
</dbReference>
<accession>A0A2H0U793</accession>
<sequence>MHRMIVLLVALFVGAAYAPAAAETPELDGFYAIKGVNANNEGEYSAFAQIKKTGETYSILFQSGNVRYLGTGIMMNDILSVVYQPLVPNASAGIASYRVHEDTITSGRWSLLGSKVVGSEIWARREKAGH</sequence>
<dbReference type="AlphaFoldDB" id="A0A2H0U793"/>
<evidence type="ECO:0008006" key="4">
    <source>
        <dbReference type="Google" id="ProtNLM"/>
    </source>
</evidence>
<dbReference type="EMBL" id="PFBM01000020">
    <property type="protein sequence ID" value="PIR82287.1"/>
    <property type="molecule type" value="Genomic_DNA"/>
</dbReference>